<dbReference type="EMBL" id="CP002691">
    <property type="protein sequence ID" value="AEE50984.1"/>
    <property type="molecule type" value="Genomic_DNA"/>
</dbReference>
<dbReference type="InterPro" id="IPR046342">
    <property type="entry name" value="CBS_dom_sf"/>
</dbReference>
<dbReference type="PANTHER" id="PTHR43080">
    <property type="entry name" value="CBS DOMAIN-CONTAINING PROTEIN CBSX3, MITOCHONDRIAL"/>
    <property type="match status" value="1"/>
</dbReference>
<evidence type="ECO:0000313" key="4">
    <source>
        <dbReference type="EMBL" id="AEE50984.1"/>
    </source>
</evidence>
<dbReference type="InterPro" id="IPR000644">
    <property type="entry name" value="CBS_dom"/>
</dbReference>
<dbReference type="KEGG" id="hhy:Halhy_3122"/>
<evidence type="ECO:0000259" key="3">
    <source>
        <dbReference type="PROSITE" id="PS51371"/>
    </source>
</evidence>
<sequence>MNVLAPVKSIMSTHLITVAPSDKLSLVKDIFDDHNIHHIPVVRYKELIGIISKTDFMHFLQGFSPNEEDRFVNYARLRSYAAEEIMTKGLAKLDPNDRINVALEIFLVNRFHAIPVVENDELVGILTTYDIIKALATEPVSPKQILENRQHEGEVTEGIVG</sequence>
<dbReference type="eggNOG" id="COG0517">
    <property type="taxonomic scope" value="Bacteria"/>
</dbReference>
<feature type="domain" description="CBS" evidence="3">
    <location>
        <begin position="86"/>
        <end position="143"/>
    </location>
</feature>
<dbReference type="HOGENOM" id="CLU_040681_9_1_10"/>
<dbReference type="SMART" id="SM00116">
    <property type="entry name" value="CBS"/>
    <property type="match status" value="2"/>
</dbReference>
<reference key="2">
    <citation type="submission" date="2011-04" db="EMBL/GenBank/DDBJ databases">
        <title>Complete sequence of chromosome of Haliscomenobacter hydrossis DSM 1100.</title>
        <authorList>
            <consortium name="US DOE Joint Genome Institute (JGI-PGF)"/>
            <person name="Lucas S."/>
            <person name="Han J."/>
            <person name="Lapidus A."/>
            <person name="Bruce D."/>
            <person name="Goodwin L."/>
            <person name="Pitluck S."/>
            <person name="Peters L."/>
            <person name="Kyrpides N."/>
            <person name="Mavromatis K."/>
            <person name="Ivanova N."/>
            <person name="Ovchinnikova G."/>
            <person name="Pagani I."/>
            <person name="Daligault H."/>
            <person name="Detter J.C."/>
            <person name="Han C."/>
            <person name="Land M."/>
            <person name="Hauser L."/>
            <person name="Markowitz V."/>
            <person name="Cheng J.-F."/>
            <person name="Hugenholtz P."/>
            <person name="Woyke T."/>
            <person name="Wu D."/>
            <person name="Verbarg S."/>
            <person name="Frueling A."/>
            <person name="Brambilla E."/>
            <person name="Klenk H.-P."/>
            <person name="Eisen J.A."/>
        </authorList>
    </citation>
    <scope>NUCLEOTIDE SEQUENCE</scope>
    <source>
        <strain>DSM 1100</strain>
    </source>
</reference>
<evidence type="ECO:0000256" key="1">
    <source>
        <dbReference type="ARBA" id="ARBA00023122"/>
    </source>
</evidence>
<proteinExistence type="predicted"/>
<organism evidence="4 5">
    <name type="scientific">Haliscomenobacter hydrossis (strain ATCC 27775 / DSM 1100 / LMG 10767 / O)</name>
    <dbReference type="NCBI Taxonomy" id="760192"/>
    <lineage>
        <taxon>Bacteria</taxon>
        <taxon>Pseudomonadati</taxon>
        <taxon>Bacteroidota</taxon>
        <taxon>Saprospiria</taxon>
        <taxon>Saprospirales</taxon>
        <taxon>Haliscomenobacteraceae</taxon>
        <taxon>Haliscomenobacter</taxon>
    </lineage>
</organism>
<evidence type="ECO:0000313" key="5">
    <source>
        <dbReference type="Proteomes" id="UP000008461"/>
    </source>
</evidence>
<evidence type="ECO:0000256" key="2">
    <source>
        <dbReference type="PROSITE-ProRule" id="PRU00703"/>
    </source>
</evidence>
<dbReference type="AlphaFoldDB" id="F4KPP6"/>
<dbReference type="OrthoDB" id="1119899at2"/>
<reference evidence="4 5" key="1">
    <citation type="journal article" date="2011" name="Stand. Genomic Sci.">
        <title>Complete genome sequence of Haliscomenobacter hydrossis type strain (O).</title>
        <authorList>
            <consortium name="US DOE Joint Genome Institute (JGI-PGF)"/>
            <person name="Daligault H."/>
            <person name="Lapidus A."/>
            <person name="Zeytun A."/>
            <person name="Nolan M."/>
            <person name="Lucas S."/>
            <person name="Del Rio T.G."/>
            <person name="Tice H."/>
            <person name="Cheng J.F."/>
            <person name="Tapia R."/>
            <person name="Han C."/>
            <person name="Goodwin L."/>
            <person name="Pitluck S."/>
            <person name="Liolios K."/>
            <person name="Pagani I."/>
            <person name="Ivanova N."/>
            <person name="Huntemann M."/>
            <person name="Mavromatis K."/>
            <person name="Mikhailova N."/>
            <person name="Pati A."/>
            <person name="Chen A."/>
            <person name="Palaniappan K."/>
            <person name="Land M."/>
            <person name="Hauser L."/>
            <person name="Brambilla E.M."/>
            <person name="Rohde M."/>
            <person name="Verbarg S."/>
            <person name="Goker M."/>
            <person name="Bristow J."/>
            <person name="Eisen J.A."/>
            <person name="Markowitz V."/>
            <person name="Hugenholtz P."/>
            <person name="Kyrpides N.C."/>
            <person name="Klenk H.P."/>
            <person name="Woyke T."/>
        </authorList>
    </citation>
    <scope>NUCLEOTIDE SEQUENCE [LARGE SCALE GENOMIC DNA]</scope>
    <source>
        <strain evidence="5">ATCC 27775 / DSM 1100 / LMG 10767 / O</strain>
    </source>
</reference>
<accession>F4KPP6</accession>
<dbReference type="Pfam" id="PF00571">
    <property type="entry name" value="CBS"/>
    <property type="match status" value="2"/>
</dbReference>
<feature type="domain" description="CBS" evidence="3">
    <location>
        <begin position="11"/>
        <end position="68"/>
    </location>
</feature>
<dbReference type="RefSeq" id="WP_013765527.1">
    <property type="nucleotide sequence ID" value="NC_015510.1"/>
</dbReference>
<name>F4KPP6_HALH1</name>
<protein>
    <submittedName>
        <fullName evidence="4">CBS domain containing protein</fullName>
    </submittedName>
</protein>
<dbReference type="STRING" id="760192.Halhy_3122"/>
<keyword evidence="5" id="KW-1185">Reference proteome</keyword>
<gene>
    <name evidence="4" type="ordered locus">Halhy_3122</name>
</gene>
<dbReference type="PROSITE" id="PS51371">
    <property type="entry name" value="CBS"/>
    <property type="match status" value="2"/>
</dbReference>
<dbReference type="PANTHER" id="PTHR43080:SF2">
    <property type="entry name" value="CBS DOMAIN-CONTAINING PROTEIN"/>
    <property type="match status" value="1"/>
</dbReference>
<dbReference type="SUPFAM" id="SSF54631">
    <property type="entry name" value="CBS-domain pair"/>
    <property type="match status" value="1"/>
</dbReference>
<dbReference type="InterPro" id="IPR051257">
    <property type="entry name" value="Diverse_CBS-Domain"/>
</dbReference>
<dbReference type="Gene3D" id="3.10.580.10">
    <property type="entry name" value="CBS-domain"/>
    <property type="match status" value="1"/>
</dbReference>
<dbReference type="Proteomes" id="UP000008461">
    <property type="component" value="Chromosome"/>
</dbReference>
<keyword evidence="1 2" id="KW-0129">CBS domain</keyword>